<reference evidence="1 2" key="2">
    <citation type="submission" date="2024-08" db="EMBL/GenBank/DDBJ databases">
        <title>Phylogenomic analyses of a clade within the roseobacter group suggest taxonomic reassignments of species of the genera Aestuariivita, Citreicella, Loktanella, Nautella, Pelagibaca, Ruegeria, Thalassobius, Thiobacimonas and Tropicibacter, and the proposal o.</title>
        <authorList>
            <person name="Jeon C.O."/>
        </authorList>
    </citation>
    <scope>NUCLEOTIDE SEQUENCE [LARGE SCALE GENOMIC DNA]</scope>
    <source>
        <strain evidence="1 2">SS1-5</strain>
    </source>
</reference>
<dbReference type="Pfam" id="PF10094">
    <property type="entry name" value="DUF2332"/>
    <property type="match status" value="1"/>
</dbReference>
<evidence type="ECO:0000313" key="2">
    <source>
        <dbReference type="Proteomes" id="UP001470809"/>
    </source>
</evidence>
<gene>
    <name evidence="1" type="ORF">AABB31_19300</name>
</gene>
<proteinExistence type="predicted"/>
<organism evidence="1 2">
    <name type="scientific">Yoonia rhodophyticola</name>
    <dbReference type="NCBI Taxonomy" id="3137370"/>
    <lineage>
        <taxon>Bacteria</taxon>
        <taxon>Pseudomonadati</taxon>
        <taxon>Pseudomonadota</taxon>
        <taxon>Alphaproteobacteria</taxon>
        <taxon>Rhodobacterales</taxon>
        <taxon>Paracoccaceae</taxon>
        <taxon>Yoonia</taxon>
    </lineage>
</organism>
<reference evidence="2" key="1">
    <citation type="submission" date="2024-04" db="EMBL/GenBank/DDBJ databases">
        <title>Phylogenomic analyses of a clade within the roseobacter group suggest taxonomic reassignments of species of the genera Aestuariivita, Citreicella, Loktanella, Nautella, Pelagibaca, Ruegeria, Thalassobius, Thiobacimonas and Tropicibacter, and the proposal o.</title>
        <authorList>
            <person name="Jeon C.O."/>
        </authorList>
    </citation>
    <scope>NUCLEOTIDE SEQUENCE [LARGE SCALE GENOMIC DNA]</scope>
    <source>
        <strain evidence="2">SS1-5</strain>
    </source>
</reference>
<evidence type="ECO:0000313" key="1">
    <source>
        <dbReference type="EMBL" id="WZU67080.1"/>
    </source>
</evidence>
<dbReference type="RefSeq" id="WP_342076392.1">
    <property type="nucleotide sequence ID" value="NZ_CP151767.2"/>
</dbReference>
<dbReference type="AlphaFoldDB" id="A0AAN0NKA6"/>
<name>A0AAN0NKA6_9RHOB</name>
<dbReference type="PIRSF" id="PIRSF012608">
    <property type="entry name" value="UCP012608"/>
    <property type="match status" value="1"/>
</dbReference>
<accession>A0AAN0NKA6</accession>
<dbReference type="Proteomes" id="UP001470809">
    <property type="component" value="Chromosome"/>
</dbReference>
<protein>
    <submittedName>
        <fullName evidence="1">DUF2332 domain-containing protein</fullName>
    </submittedName>
</protein>
<keyword evidence="2" id="KW-1185">Reference proteome</keyword>
<dbReference type="InterPro" id="IPR011200">
    <property type="entry name" value="UCP012608"/>
</dbReference>
<dbReference type="EMBL" id="CP151767">
    <property type="protein sequence ID" value="WZU67080.1"/>
    <property type="molecule type" value="Genomic_DNA"/>
</dbReference>
<sequence length="346" mass="37650">MIPAHVAAAFDFQSKACSSLGSPFMGQLMRLCATMAWPEGRITERIFNWQGDIGPRAQSVPLRLAGALHALHLQRHARLAAVYPPHQPGDATLWDAVADTLTSDSAFIDAFIDSAPQTNEVRRSAVLVALGQVLAHHFPGPIRTSELGASGGLNIHWDDYAVGINGQVFGAQRPVLTLGPDWTGDLPPKAQPVISAHAGVDLNPLDPSAPDDALRLQAYLWPDQPHRLELTRAAMGAARTKITQGDAIDWLRPRLVHQPGQMHLIYSTIAWQYFPETKQSEGEALIEAAGETATDQAPLAWFGMENDGGTKGAALTLRFWPGNVRCKLGRADFHGRWVNWINPPLS</sequence>
<dbReference type="KEGG" id="yrh:AABB31_19300"/>